<dbReference type="Proteomes" id="UP000789920">
    <property type="component" value="Unassembled WGS sequence"/>
</dbReference>
<sequence>MAEAEMEKLETEVLIGKHEPYYLSIQYCDCQKNHENKDLSFLIRAGSLC</sequence>
<gene>
    <name evidence="1" type="ORF">RPERSI_LOCUS3185</name>
</gene>
<dbReference type="EMBL" id="CAJVQC010003778">
    <property type="protein sequence ID" value="CAG8532149.1"/>
    <property type="molecule type" value="Genomic_DNA"/>
</dbReference>
<accession>A0ACA9LI80</accession>
<name>A0ACA9LI80_9GLOM</name>
<comment type="caution">
    <text evidence="1">The sequence shown here is derived from an EMBL/GenBank/DDBJ whole genome shotgun (WGS) entry which is preliminary data.</text>
</comment>
<proteinExistence type="predicted"/>
<organism evidence="1 2">
    <name type="scientific">Racocetra persica</name>
    <dbReference type="NCBI Taxonomy" id="160502"/>
    <lineage>
        <taxon>Eukaryota</taxon>
        <taxon>Fungi</taxon>
        <taxon>Fungi incertae sedis</taxon>
        <taxon>Mucoromycota</taxon>
        <taxon>Glomeromycotina</taxon>
        <taxon>Glomeromycetes</taxon>
        <taxon>Diversisporales</taxon>
        <taxon>Gigasporaceae</taxon>
        <taxon>Racocetra</taxon>
    </lineage>
</organism>
<reference evidence="1" key="1">
    <citation type="submission" date="2021-06" db="EMBL/GenBank/DDBJ databases">
        <authorList>
            <person name="Kallberg Y."/>
            <person name="Tangrot J."/>
            <person name="Rosling A."/>
        </authorList>
    </citation>
    <scope>NUCLEOTIDE SEQUENCE</scope>
    <source>
        <strain evidence="1">MA461A</strain>
    </source>
</reference>
<protein>
    <submittedName>
        <fullName evidence="1">2675_t:CDS:1</fullName>
    </submittedName>
</protein>
<evidence type="ECO:0000313" key="2">
    <source>
        <dbReference type="Proteomes" id="UP000789920"/>
    </source>
</evidence>
<keyword evidence="2" id="KW-1185">Reference proteome</keyword>
<evidence type="ECO:0000313" key="1">
    <source>
        <dbReference type="EMBL" id="CAG8532149.1"/>
    </source>
</evidence>